<keyword evidence="2" id="KW-1185">Reference proteome</keyword>
<dbReference type="Proteomes" id="UP001054945">
    <property type="component" value="Unassembled WGS sequence"/>
</dbReference>
<dbReference type="EMBL" id="BPLR01016099">
    <property type="protein sequence ID" value="GIY81253.1"/>
    <property type="molecule type" value="Genomic_DNA"/>
</dbReference>
<gene>
    <name evidence="1" type="ORF">CEXT_597551</name>
</gene>
<evidence type="ECO:0000313" key="1">
    <source>
        <dbReference type="EMBL" id="GIY81253.1"/>
    </source>
</evidence>
<name>A0AAV4WG72_CAEEX</name>
<proteinExistence type="predicted"/>
<organism evidence="1 2">
    <name type="scientific">Caerostris extrusa</name>
    <name type="common">Bark spider</name>
    <name type="synonym">Caerostris bankana</name>
    <dbReference type="NCBI Taxonomy" id="172846"/>
    <lineage>
        <taxon>Eukaryota</taxon>
        <taxon>Metazoa</taxon>
        <taxon>Ecdysozoa</taxon>
        <taxon>Arthropoda</taxon>
        <taxon>Chelicerata</taxon>
        <taxon>Arachnida</taxon>
        <taxon>Araneae</taxon>
        <taxon>Araneomorphae</taxon>
        <taxon>Entelegynae</taxon>
        <taxon>Araneoidea</taxon>
        <taxon>Araneidae</taxon>
        <taxon>Caerostris</taxon>
    </lineage>
</organism>
<sequence length="79" mass="8995">MDQRGMIVEFSRSGPRLHVGNHRLNECDLTNLQTQRSRFLGHRHKWQDGLNSGKLAPKRVIIEIGDPLFSVIAGLSLFE</sequence>
<dbReference type="AlphaFoldDB" id="A0AAV4WG72"/>
<protein>
    <submittedName>
        <fullName evidence="1">Uncharacterized protein</fullName>
    </submittedName>
</protein>
<evidence type="ECO:0000313" key="2">
    <source>
        <dbReference type="Proteomes" id="UP001054945"/>
    </source>
</evidence>
<comment type="caution">
    <text evidence="1">The sequence shown here is derived from an EMBL/GenBank/DDBJ whole genome shotgun (WGS) entry which is preliminary data.</text>
</comment>
<accession>A0AAV4WG72</accession>
<reference evidence="1 2" key="1">
    <citation type="submission" date="2021-06" db="EMBL/GenBank/DDBJ databases">
        <title>Caerostris extrusa draft genome.</title>
        <authorList>
            <person name="Kono N."/>
            <person name="Arakawa K."/>
        </authorList>
    </citation>
    <scope>NUCLEOTIDE SEQUENCE [LARGE SCALE GENOMIC DNA]</scope>
</reference>